<gene>
    <name evidence="1" type="ORF">UFOPK1446_00618</name>
</gene>
<dbReference type="EMBL" id="CAEZSO010000109">
    <property type="protein sequence ID" value="CAB4544610.1"/>
    <property type="molecule type" value="Genomic_DNA"/>
</dbReference>
<evidence type="ECO:0000313" key="1">
    <source>
        <dbReference type="EMBL" id="CAB4544610.1"/>
    </source>
</evidence>
<protein>
    <submittedName>
        <fullName evidence="1">Unannotated protein</fullName>
    </submittedName>
</protein>
<sequence length="282" mass="29804">MSSSRSGSAAVNAVTDRLASLFEAVGGDRNAFTPAEVMAMWPKVVSSLRTLVDIPASEAVIKDGATSRKDQALVAASRLRDVATGIAPRLPIRDRSTLEDHLKVRDPERMAHAIVKNAANATAVAGSIGGFLVITSRTGPGLILSIPLRVATETLVVAAIELKMIGELHEIYDQPLEGNATQRGTTALKLWASYRGLDVTDTGGIFQTVTEIARRPTTRRAAASVTGKALGGKGLRLGAGVVGAIENHKSSIELGDQVRAELRRTQLSGLNVKVVKLDEDQV</sequence>
<reference evidence="1" key="1">
    <citation type="submission" date="2020-05" db="EMBL/GenBank/DDBJ databases">
        <authorList>
            <person name="Chiriac C."/>
            <person name="Salcher M."/>
            <person name="Ghai R."/>
            <person name="Kavagutti S V."/>
        </authorList>
    </citation>
    <scope>NUCLEOTIDE SEQUENCE</scope>
</reference>
<proteinExistence type="predicted"/>
<name>A0A6J6BZW1_9ZZZZ</name>
<dbReference type="AlphaFoldDB" id="A0A6J6BZW1"/>
<accession>A0A6J6BZW1</accession>
<organism evidence="1">
    <name type="scientific">freshwater metagenome</name>
    <dbReference type="NCBI Taxonomy" id="449393"/>
    <lineage>
        <taxon>unclassified sequences</taxon>
        <taxon>metagenomes</taxon>
        <taxon>ecological metagenomes</taxon>
    </lineage>
</organism>